<dbReference type="AlphaFoldDB" id="A0AA39NWA1"/>
<evidence type="ECO:0000313" key="2">
    <source>
        <dbReference type="Proteomes" id="UP001175227"/>
    </source>
</evidence>
<keyword evidence="2" id="KW-1185">Reference proteome</keyword>
<dbReference type="EMBL" id="JAUEPR010000035">
    <property type="protein sequence ID" value="KAK0473028.1"/>
    <property type="molecule type" value="Genomic_DNA"/>
</dbReference>
<sequence length="116" mass="13019">MATAVLSHVEEDFFITFKAPLSIALPDQEPPMSGALLPSPIFDTAPYMQIDPIYAFKVITTGIGDYDRPFALYLERYFTMFTTLHKLCALPLGVAHSSSPKSNILWPNEYFVRMAV</sequence>
<gene>
    <name evidence="1" type="ORF">IW261DRAFT_1570126</name>
</gene>
<proteinExistence type="predicted"/>
<dbReference type="Proteomes" id="UP001175227">
    <property type="component" value="Unassembled WGS sequence"/>
</dbReference>
<comment type="caution">
    <text evidence="1">The sequence shown here is derived from an EMBL/GenBank/DDBJ whole genome shotgun (WGS) entry which is preliminary data.</text>
</comment>
<reference evidence="1" key="1">
    <citation type="submission" date="2023-06" db="EMBL/GenBank/DDBJ databases">
        <authorList>
            <consortium name="Lawrence Berkeley National Laboratory"/>
            <person name="Ahrendt S."/>
            <person name="Sahu N."/>
            <person name="Indic B."/>
            <person name="Wong-Bajracharya J."/>
            <person name="Merenyi Z."/>
            <person name="Ke H.-M."/>
            <person name="Monk M."/>
            <person name="Kocsube S."/>
            <person name="Drula E."/>
            <person name="Lipzen A."/>
            <person name="Balint B."/>
            <person name="Henrissat B."/>
            <person name="Andreopoulos B."/>
            <person name="Martin F.M."/>
            <person name="Harder C.B."/>
            <person name="Rigling D."/>
            <person name="Ford K.L."/>
            <person name="Foster G.D."/>
            <person name="Pangilinan J."/>
            <person name="Papanicolaou A."/>
            <person name="Barry K."/>
            <person name="LaButti K."/>
            <person name="Viragh M."/>
            <person name="Koriabine M."/>
            <person name="Yan M."/>
            <person name="Riley R."/>
            <person name="Champramary S."/>
            <person name="Plett K.L."/>
            <person name="Tsai I.J."/>
            <person name="Slot J."/>
            <person name="Sipos G."/>
            <person name="Plett J."/>
            <person name="Nagy L.G."/>
            <person name="Grigoriev I.V."/>
        </authorList>
    </citation>
    <scope>NUCLEOTIDE SEQUENCE</scope>
    <source>
        <strain evidence="1">ICMP 16352</strain>
    </source>
</reference>
<protein>
    <submittedName>
        <fullName evidence="1">Uncharacterized protein</fullName>
    </submittedName>
</protein>
<accession>A0AA39NWA1</accession>
<name>A0AA39NWA1_9AGAR</name>
<organism evidence="1 2">
    <name type="scientific">Armillaria novae-zelandiae</name>
    <dbReference type="NCBI Taxonomy" id="153914"/>
    <lineage>
        <taxon>Eukaryota</taxon>
        <taxon>Fungi</taxon>
        <taxon>Dikarya</taxon>
        <taxon>Basidiomycota</taxon>
        <taxon>Agaricomycotina</taxon>
        <taxon>Agaricomycetes</taxon>
        <taxon>Agaricomycetidae</taxon>
        <taxon>Agaricales</taxon>
        <taxon>Marasmiineae</taxon>
        <taxon>Physalacriaceae</taxon>
        <taxon>Armillaria</taxon>
    </lineage>
</organism>
<evidence type="ECO:0000313" key="1">
    <source>
        <dbReference type="EMBL" id="KAK0473028.1"/>
    </source>
</evidence>